<evidence type="ECO:0000313" key="1">
    <source>
        <dbReference type="EMBL" id="RSN78290.1"/>
    </source>
</evidence>
<gene>
    <name evidence="1" type="ORF">D6D85_01385</name>
</gene>
<evidence type="ECO:0000313" key="2">
    <source>
        <dbReference type="Proteomes" id="UP000277582"/>
    </source>
</evidence>
<accession>A0A3R9R9Z3</accession>
<reference evidence="1 2" key="1">
    <citation type="submission" date="2018-10" db="EMBL/GenBank/DDBJ databases">
        <title>Co-occurring genomic capacity for anaerobic methane metabolism and dissimilatory sulfite reduction discovered in the Korarchaeota.</title>
        <authorList>
            <person name="Mckay L.J."/>
            <person name="Dlakic M."/>
            <person name="Fields M.W."/>
            <person name="Delmont T.O."/>
            <person name="Eren A.M."/>
            <person name="Jay Z.J."/>
            <person name="Klingelsmith K.B."/>
            <person name="Rusch D.B."/>
            <person name="Inskeep W.P."/>
        </authorList>
    </citation>
    <scope>NUCLEOTIDE SEQUENCE [LARGE SCALE GENOMIC DNA]</scope>
    <source>
        <strain evidence="1 2">MDKW</strain>
    </source>
</reference>
<dbReference type="AlphaFoldDB" id="A0A3R9R9Z3"/>
<organism evidence="1 2">
    <name type="scientific">Candidatus Methanodesulfokora washburnensis</name>
    <dbReference type="NCBI Taxonomy" id="2478471"/>
    <lineage>
        <taxon>Archaea</taxon>
        <taxon>Thermoproteota</taxon>
        <taxon>Candidatus Korarchaeia</taxon>
        <taxon>Candidatus Korarchaeia incertae sedis</taxon>
        <taxon>Candidatus Methanodesulfokora</taxon>
    </lineage>
</organism>
<sequence>MMQKKKKANVPIYKVANDILLEIMDAGEISLERLALKTGYSEYDIVKAWRSIMDDVNYIGFTEDRVFFVFKKYREEAKKDAQRLRQLREEGEEGEVMEVV</sequence>
<name>A0A3R9R9Z3_9CREN</name>
<dbReference type="EMBL" id="RCOS01000022">
    <property type="protein sequence ID" value="RSN78290.1"/>
    <property type="molecule type" value="Genomic_DNA"/>
</dbReference>
<dbReference type="Proteomes" id="UP000277582">
    <property type="component" value="Unassembled WGS sequence"/>
</dbReference>
<evidence type="ECO:0008006" key="3">
    <source>
        <dbReference type="Google" id="ProtNLM"/>
    </source>
</evidence>
<protein>
    <recommendedName>
        <fullName evidence="3">Winged helix-turn-helix domain-containing protein</fullName>
    </recommendedName>
</protein>
<keyword evidence="2" id="KW-1185">Reference proteome</keyword>
<comment type="caution">
    <text evidence="1">The sequence shown here is derived from an EMBL/GenBank/DDBJ whole genome shotgun (WGS) entry which is preliminary data.</text>
</comment>
<proteinExistence type="predicted"/>